<dbReference type="Gene3D" id="1.10.287.370">
    <property type="match status" value="1"/>
</dbReference>
<dbReference type="InterPro" id="IPR002777">
    <property type="entry name" value="PFD_beta-like"/>
</dbReference>
<dbReference type="GO" id="GO:0044183">
    <property type="term" value="F:protein folding chaperone"/>
    <property type="evidence" value="ECO:0007669"/>
    <property type="project" value="TreeGrafter"/>
</dbReference>
<comment type="function">
    <text evidence="16">Component of the ubiquinol-cytochrome c oxidoreductase, a multisubunit transmembrane complex that is part of the mitochondrial electron transport chain which drives oxidative phosphorylation. The complex plays an important role in the uptake of multiple carbon sources present in different host niches.</text>
</comment>
<dbReference type="InterPro" id="IPR009053">
    <property type="entry name" value="Prefoldin"/>
</dbReference>
<dbReference type="SUPFAM" id="SSF81508">
    <property type="entry name" value="Ubiquinone-binding protein QP-C of cytochrome bc1 complex (Ubiquinol-cytochrome c reductase)"/>
    <property type="match status" value="1"/>
</dbReference>
<evidence type="ECO:0000256" key="17">
    <source>
        <dbReference type="SAM" id="Coils"/>
    </source>
</evidence>
<dbReference type="GO" id="GO:0006122">
    <property type="term" value="P:mitochondrial electron transport, ubiquinol to cytochrome c"/>
    <property type="evidence" value="ECO:0007669"/>
    <property type="project" value="UniProtKB-UniRule"/>
</dbReference>
<name>A0A9Q0ME78_BLOTA</name>
<dbReference type="Pfam" id="PF02939">
    <property type="entry name" value="UcrQ"/>
    <property type="match status" value="1"/>
</dbReference>
<dbReference type="PANTHER" id="PTHR20903:SF0">
    <property type="entry name" value="PREFOLDIN SUBUNIT 1"/>
    <property type="match status" value="1"/>
</dbReference>
<keyword evidence="12 16" id="KW-0496">Mitochondrion</keyword>
<protein>
    <recommendedName>
        <fullName evidence="5 16">Cytochrome b-c1 complex subunit 8</fullName>
    </recommendedName>
    <alternativeName>
        <fullName evidence="16">Complex III subunit 8</fullName>
    </alternativeName>
</protein>
<dbReference type="Proteomes" id="UP001142055">
    <property type="component" value="Chromosome 1"/>
</dbReference>
<keyword evidence="10 16" id="KW-0249">Electron transport</keyword>
<comment type="caution">
    <text evidence="18">The sequence shown here is derived from an EMBL/GenBank/DDBJ whole genome shotgun (WGS) entry which is preliminary data.</text>
</comment>
<keyword evidence="7 16" id="KW-0679">Respiratory chain</keyword>
<comment type="similarity">
    <text evidence="3">Belongs to the prefoldin subunit beta family.</text>
</comment>
<dbReference type="GO" id="GO:0051082">
    <property type="term" value="F:unfolded protein binding"/>
    <property type="evidence" value="ECO:0007669"/>
    <property type="project" value="InterPro"/>
</dbReference>
<evidence type="ECO:0000256" key="11">
    <source>
        <dbReference type="ARBA" id="ARBA00022989"/>
    </source>
</evidence>
<comment type="subcellular location">
    <subcellularLocation>
        <location evidence="1 16">Mitochondrion inner membrane</location>
        <topology evidence="1 16">Single-pass membrane protein</topology>
    </subcellularLocation>
</comment>
<dbReference type="GO" id="GO:0016272">
    <property type="term" value="C:prefoldin complex"/>
    <property type="evidence" value="ECO:0007669"/>
    <property type="project" value="InterPro"/>
</dbReference>
<dbReference type="Gene3D" id="1.20.5.210">
    <property type="entry name" value="Cytochrome b-c1 complex subunit 8"/>
    <property type="match status" value="1"/>
</dbReference>
<keyword evidence="8" id="KW-0812">Transmembrane</keyword>
<evidence type="ECO:0000256" key="3">
    <source>
        <dbReference type="ARBA" id="ARBA00008045"/>
    </source>
</evidence>
<keyword evidence="14" id="KW-0143">Chaperone</keyword>
<evidence type="ECO:0000256" key="2">
    <source>
        <dbReference type="ARBA" id="ARBA00007668"/>
    </source>
</evidence>
<feature type="coiled-coil region" evidence="17">
    <location>
        <begin position="75"/>
        <end position="109"/>
    </location>
</feature>
<evidence type="ECO:0000256" key="5">
    <source>
        <dbReference type="ARBA" id="ARBA00016324"/>
    </source>
</evidence>
<evidence type="ECO:0000256" key="14">
    <source>
        <dbReference type="ARBA" id="ARBA00023186"/>
    </source>
</evidence>
<evidence type="ECO:0000256" key="16">
    <source>
        <dbReference type="RuleBase" id="RU368118"/>
    </source>
</evidence>
<keyword evidence="17" id="KW-0175">Coiled coil</keyword>
<keyword evidence="13" id="KW-0472">Membrane</keyword>
<keyword evidence="11" id="KW-1133">Transmembrane helix</keyword>
<evidence type="ECO:0000256" key="1">
    <source>
        <dbReference type="ARBA" id="ARBA00004434"/>
    </source>
</evidence>
<evidence type="ECO:0000256" key="8">
    <source>
        <dbReference type="ARBA" id="ARBA00022692"/>
    </source>
</evidence>
<proteinExistence type="inferred from homology"/>
<comment type="subunit">
    <text evidence="15 16">Component of the ubiquinol-cytochrome c oxidoreductase (cytochrome b-c1 complex, complex III, CIII), a multisubunit enzyme composed of 11 subunits. The complex is composed of 3 respiratory subunits cytochrome b, cytochrome c1 and Rieske protein UQCRFS1, 2 core protein subunits UQCRC1/QCR1 and UQCRC2/QCR2, and 6 low-molecular weight protein subunits UQCRH/QCR6, UQCRB/QCR7, UQCRQ/QCR8, UQCR10/QCR9, UQCR11/QCR10 and subunit 9, the cleavage product of Rieske protein UQCRFS1. The complex exists as an obligatory dimer and forms supercomplexes (SCs) in the inner mitochondrial membrane with NADH-ubiquinone oxidoreductase (complex I, CI) and cytochrome c oxidase (complex IV, CIV), resulting in different assemblies (supercomplex SCI(1)III(2)IV(1) and megacomplex MCI(2)III(2)IV(2)). Interacts with UQCC6.</text>
</comment>
<reference evidence="18" key="1">
    <citation type="submission" date="2022-12" db="EMBL/GenBank/DDBJ databases">
        <title>Genome assemblies of Blomia tropicalis.</title>
        <authorList>
            <person name="Cui Y."/>
        </authorList>
    </citation>
    <scope>NUCLEOTIDE SEQUENCE</scope>
    <source>
        <tissue evidence="18">Adult mites</tissue>
    </source>
</reference>
<sequence>MAPDLELKKAFTDISILMQNTRDKVRQMQSSIDMLGRSTMGMRITNKTIQSLDPEHRTYESIGRIFVLRKQDELSKKITSYVEENEKKIKQLEENKAYHENKMKESENNLRELKMGGKHFGNLWHIRNVIYIRMSHYEQKAFPHYLQNTWNGFRRDFNSVFPYAAPPLLCAYLLYTWGNEENKRLSRKNPADYENEV</sequence>
<evidence type="ECO:0000256" key="6">
    <source>
        <dbReference type="ARBA" id="ARBA00022448"/>
    </source>
</evidence>
<evidence type="ECO:0000313" key="19">
    <source>
        <dbReference type="Proteomes" id="UP001142055"/>
    </source>
</evidence>
<dbReference type="AlphaFoldDB" id="A0A9Q0ME78"/>
<evidence type="ECO:0000256" key="7">
    <source>
        <dbReference type="ARBA" id="ARBA00022660"/>
    </source>
</evidence>
<organism evidence="18 19">
    <name type="scientific">Blomia tropicalis</name>
    <name type="common">Mite</name>
    <dbReference type="NCBI Taxonomy" id="40697"/>
    <lineage>
        <taxon>Eukaryota</taxon>
        <taxon>Metazoa</taxon>
        <taxon>Ecdysozoa</taxon>
        <taxon>Arthropoda</taxon>
        <taxon>Chelicerata</taxon>
        <taxon>Arachnida</taxon>
        <taxon>Acari</taxon>
        <taxon>Acariformes</taxon>
        <taxon>Sarcoptiformes</taxon>
        <taxon>Astigmata</taxon>
        <taxon>Glycyphagoidea</taxon>
        <taxon>Echimyopodidae</taxon>
        <taxon>Blomia</taxon>
    </lineage>
</organism>
<dbReference type="Pfam" id="PF01920">
    <property type="entry name" value="Prefoldin_2"/>
    <property type="match status" value="1"/>
</dbReference>
<comment type="subunit">
    <text evidence="4">Heterohexamer of two PFD-alpha type and four PFD-beta type subunits.</text>
</comment>
<comment type="similarity">
    <text evidence="2 16">Belongs to the UQCRQ/QCR8 family.</text>
</comment>
<keyword evidence="9 16" id="KW-0999">Mitochondrion inner membrane</keyword>
<dbReference type="InterPro" id="IPR036642">
    <property type="entry name" value="Cyt_bc1_su8_sf"/>
</dbReference>
<evidence type="ECO:0000313" key="18">
    <source>
        <dbReference type="EMBL" id="KAJ6224159.1"/>
    </source>
</evidence>
<keyword evidence="6 16" id="KW-0813">Transport</keyword>
<evidence type="ECO:0000256" key="15">
    <source>
        <dbReference type="ARBA" id="ARBA00047105"/>
    </source>
</evidence>
<evidence type="ECO:0000256" key="13">
    <source>
        <dbReference type="ARBA" id="ARBA00023136"/>
    </source>
</evidence>
<dbReference type="GO" id="GO:0005743">
    <property type="term" value="C:mitochondrial inner membrane"/>
    <property type="evidence" value="ECO:0007669"/>
    <property type="project" value="UniProtKB-SubCell"/>
</dbReference>
<dbReference type="InterPro" id="IPR004205">
    <property type="entry name" value="Cyt_bc1_su8"/>
</dbReference>
<dbReference type="EMBL" id="JAPWDV010000001">
    <property type="protein sequence ID" value="KAJ6224159.1"/>
    <property type="molecule type" value="Genomic_DNA"/>
</dbReference>
<gene>
    <name evidence="18" type="ORF">RDWZM_002704</name>
</gene>
<dbReference type="GO" id="GO:0045275">
    <property type="term" value="C:respiratory chain complex III"/>
    <property type="evidence" value="ECO:0007669"/>
    <property type="project" value="UniProtKB-UniRule"/>
</dbReference>
<evidence type="ECO:0000256" key="12">
    <source>
        <dbReference type="ARBA" id="ARBA00023128"/>
    </source>
</evidence>
<evidence type="ECO:0000256" key="10">
    <source>
        <dbReference type="ARBA" id="ARBA00022982"/>
    </source>
</evidence>
<accession>A0A9Q0ME78</accession>
<evidence type="ECO:0000256" key="4">
    <source>
        <dbReference type="ARBA" id="ARBA00011695"/>
    </source>
</evidence>
<evidence type="ECO:0000256" key="9">
    <source>
        <dbReference type="ARBA" id="ARBA00022792"/>
    </source>
</evidence>
<keyword evidence="19" id="KW-1185">Reference proteome</keyword>
<dbReference type="SUPFAM" id="SSF46579">
    <property type="entry name" value="Prefoldin"/>
    <property type="match status" value="1"/>
</dbReference>
<dbReference type="PANTHER" id="PTHR20903">
    <property type="entry name" value="PREFOLDIN SUBUNIT 1-RELATED"/>
    <property type="match status" value="1"/>
</dbReference>